<gene>
    <name evidence="1" type="ORF">ECD07_00700</name>
    <name evidence="2" type="ORF">GB147_21650</name>
</gene>
<dbReference type="AlphaFoldDB" id="A0A5H5XEP8"/>
<comment type="caution">
    <text evidence="1">The sequence shown here is derived from an EMBL/GenBank/DDBJ whole genome shotgun (WGS) entry which is preliminary data.</text>
</comment>
<reference evidence="2" key="3">
    <citation type="submission" date="2019-10" db="EMBL/GenBank/DDBJ databases">
        <authorList>
            <consortium name="NCBI Pathogen Detection Project"/>
        </authorList>
    </citation>
    <scope>NUCLEOTIDE SEQUENCE</scope>
    <source>
        <strain evidence="2">Salmonella enterica</strain>
    </source>
</reference>
<evidence type="ECO:0000313" key="2">
    <source>
        <dbReference type="EMBL" id="HAB5516980.1"/>
    </source>
</evidence>
<dbReference type="EMBL" id="AAHRMF010000001">
    <property type="protein sequence ID" value="EBZ5483227.1"/>
    <property type="molecule type" value="Genomic_DNA"/>
</dbReference>
<reference evidence="1" key="2">
    <citation type="submission" date="2018-10" db="EMBL/GenBank/DDBJ databases">
        <authorList>
            <person name="Ashton P.M."/>
            <person name="Dallman T."/>
            <person name="Nair S."/>
            <person name="De Pinna E."/>
            <person name="Peters T."/>
            <person name="Grant K."/>
        </authorList>
    </citation>
    <scope>NUCLEOTIDE SEQUENCE [LARGE SCALE GENOMIC DNA]</scope>
    <source>
        <strain evidence="1">627415</strain>
    </source>
</reference>
<accession>A0A5H5XEP8</accession>
<evidence type="ECO:0000313" key="1">
    <source>
        <dbReference type="EMBL" id="EBZ5483227.1"/>
    </source>
</evidence>
<protein>
    <submittedName>
        <fullName evidence="1">Uncharacterized protein</fullName>
    </submittedName>
</protein>
<dbReference type="EMBL" id="DAAHBQ010000135">
    <property type="protein sequence ID" value="HAB5516980.1"/>
    <property type="molecule type" value="Genomic_DNA"/>
</dbReference>
<proteinExistence type="predicted"/>
<sequence length="202" mass="23318">MSLPEILTDDSLQMLRLCKSLTDKLHAYHFNYRDELGDFLKGMGNNTSRGERKYLIKNLEKNINPHDEAENYEQWALAKALAILELTGFPNTAKELATAMNRRFQMDDSREFYIKQIAEGAVKKSRSVAASGHRHGQRSEIISVMKNTWKAYPYGSKTRMIGYITSAYRVDDKTLKKWIKEDGIGPTRPVENRNFQLVRNPE</sequence>
<reference evidence="2" key="1">
    <citation type="journal article" date="2018" name="Genome Biol.">
        <title>SKESA: strategic k-mer extension for scrupulous assemblies.</title>
        <authorList>
            <person name="Souvorov A."/>
            <person name="Agarwala R."/>
            <person name="Lipman D.J."/>
        </authorList>
    </citation>
    <scope>NUCLEOTIDE SEQUENCE</scope>
    <source>
        <strain evidence="2">Salmonella enterica</strain>
    </source>
</reference>
<organism evidence="1">
    <name type="scientific">Salmonella enterica subsp. enterica serovar Mikawasima</name>
    <dbReference type="NCBI Taxonomy" id="149388"/>
    <lineage>
        <taxon>Bacteria</taxon>
        <taxon>Pseudomonadati</taxon>
        <taxon>Pseudomonadota</taxon>
        <taxon>Gammaproteobacteria</taxon>
        <taxon>Enterobacterales</taxon>
        <taxon>Enterobacteriaceae</taxon>
        <taxon>Salmonella</taxon>
    </lineage>
</organism>
<dbReference type="Proteomes" id="UP000839927">
    <property type="component" value="Unassembled WGS sequence"/>
</dbReference>
<name>A0A5H5XEP8_SALET</name>